<comment type="caution">
    <text evidence="13">The sequence shown here is derived from an EMBL/GenBank/DDBJ whole genome shotgun (WGS) entry which is preliminary data.</text>
</comment>
<dbReference type="Proteomes" id="UP000549394">
    <property type="component" value="Unassembled WGS sequence"/>
</dbReference>
<dbReference type="SMART" id="SM00220">
    <property type="entry name" value="S_TKc"/>
    <property type="match status" value="1"/>
</dbReference>
<dbReference type="InterPro" id="IPR017441">
    <property type="entry name" value="Protein_kinase_ATP_BS"/>
</dbReference>
<dbReference type="InterPro" id="IPR008271">
    <property type="entry name" value="Ser/Thr_kinase_AS"/>
</dbReference>
<dbReference type="SUPFAM" id="SSF56112">
    <property type="entry name" value="Protein kinase-like (PK-like)"/>
    <property type="match status" value="1"/>
</dbReference>
<dbReference type="PANTHER" id="PTHR44899">
    <property type="entry name" value="CAMK FAMILY PROTEIN KINASE"/>
    <property type="match status" value="1"/>
</dbReference>
<name>A0A7I8VSZ1_9ANNE</name>
<keyword evidence="4" id="KW-0808">Transferase</keyword>
<proteinExistence type="inferred from homology"/>
<sequence length="453" mass="52027">MNDFTKELLLGAGTFGKAWLCTRNSTGRKYVLKQVDCSRLCEKKREQAITEVKAMAICKNINIVRYKQAFVDNCNLCIIMEYCTEGDLQQKIDNQRGIFFDINDIFHWFIQITLAIKYIHDKNILHRDLKTHNIFLTSHNVIKVGDFGIAKMLESDQDYAITAIGTPYFLSPEICQKLPYRKSSDIWSLGCVLFNICCLKPPFEGNNLSGLVMAILKGEYEPISPYFGPILEDLIAVLLNQDAELRPTASQILSVSNLRPYLNSTIKKLNLYCSSNVPASPFSPIVKNSPRLSQKSAKSVPSARIRPYVNGDLDFKVDNESFIKKRRLLSEDKLKESPEVDRKNLKRFKNFDTFLIPKEKLEEEALNLMISTVTVNEQTAFTNKKIITDYLTRRLGIDILYQTKDDLRKRIVNVQMTADRLSEVKSSIKNTKLNDKLLCLFLRLLQIEYVFKV</sequence>
<keyword evidence="7 10" id="KW-0067">ATP-binding</keyword>
<keyword evidence="5 10" id="KW-0547">Nucleotide-binding</keyword>
<evidence type="ECO:0000256" key="1">
    <source>
        <dbReference type="ARBA" id="ARBA00010886"/>
    </source>
</evidence>
<evidence type="ECO:0000256" key="8">
    <source>
        <dbReference type="ARBA" id="ARBA00047899"/>
    </source>
</evidence>
<evidence type="ECO:0000256" key="5">
    <source>
        <dbReference type="ARBA" id="ARBA00022741"/>
    </source>
</evidence>
<dbReference type="GO" id="GO:0004674">
    <property type="term" value="F:protein serine/threonine kinase activity"/>
    <property type="evidence" value="ECO:0007669"/>
    <property type="project" value="UniProtKB-KW"/>
</dbReference>
<evidence type="ECO:0000256" key="4">
    <source>
        <dbReference type="ARBA" id="ARBA00022679"/>
    </source>
</evidence>
<comment type="catalytic activity">
    <reaction evidence="8">
        <text>L-threonyl-[protein] + ATP = O-phospho-L-threonyl-[protein] + ADP + H(+)</text>
        <dbReference type="Rhea" id="RHEA:46608"/>
        <dbReference type="Rhea" id="RHEA-COMP:11060"/>
        <dbReference type="Rhea" id="RHEA-COMP:11605"/>
        <dbReference type="ChEBI" id="CHEBI:15378"/>
        <dbReference type="ChEBI" id="CHEBI:30013"/>
        <dbReference type="ChEBI" id="CHEBI:30616"/>
        <dbReference type="ChEBI" id="CHEBI:61977"/>
        <dbReference type="ChEBI" id="CHEBI:456216"/>
        <dbReference type="EC" id="2.7.11.1"/>
    </reaction>
</comment>
<dbReference type="PANTHER" id="PTHR44899:SF3">
    <property type="entry name" value="SERINE_THREONINE-PROTEIN KINASE NEK1"/>
    <property type="match status" value="1"/>
</dbReference>
<evidence type="ECO:0000256" key="3">
    <source>
        <dbReference type="ARBA" id="ARBA00022527"/>
    </source>
</evidence>
<dbReference type="PROSITE" id="PS50011">
    <property type="entry name" value="PROTEIN_KINASE_DOM"/>
    <property type="match status" value="1"/>
</dbReference>
<dbReference type="InterPro" id="IPR051131">
    <property type="entry name" value="NEK_Ser/Thr_kinase_NIMA"/>
</dbReference>
<dbReference type="GO" id="GO:0005524">
    <property type="term" value="F:ATP binding"/>
    <property type="evidence" value="ECO:0007669"/>
    <property type="project" value="UniProtKB-UniRule"/>
</dbReference>
<gene>
    <name evidence="13" type="ORF">DGYR_LOCUS7668</name>
</gene>
<reference evidence="13 14" key="1">
    <citation type="submission" date="2020-08" db="EMBL/GenBank/DDBJ databases">
        <authorList>
            <person name="Hejnol A."/>
        </authorList>
    </citation>
    <scope>NUCLEOTIDE SEQUENCE [LARGE SCALE GENOMIC DNA]</scope>
</reference>
<evidence type="ECO:0000313" key="14">
    <source>
        <dbReference type="Proteomes" id="UP000549394"/>
    </source>
</evidence>
<evidence type="ECO:0000256" key="10">
    <source>
        <dbReference type="PROSITE-ProRule" id="PRU10141"/>
    </source>
</evidence>
<evidence type="ECO:0000256" key="11">
    <source>
        <dbReference type="RuleBase" id="RU000304"/>
    </source>
</evidence>
<dbReference type="Gene3D" id="1.10.510.10">
    <property type="entry name" value="Transferase(Phosphotransferase) domain 1"/>
    <property type="match status" value="1"/>
</dbReference>
<dbReference type="Pfam" id="PF00069">
    <property type="entry name" value="Pkinase"/>
    <property type="match status" value="1"/>
</dbReference>
<feature type="binding site" evidence="10">
    <location>
        <position position="33"/>
    </location>
    <ligand>
        <name>ATP</name>
        <dbReference type="ChEBI" id="CHEBI:30616"/>
    </ligand>
</feature>
<dbReference type="AlphaFoldDB" id="A0A7I8VSZ1"/>
<keyword evidence="6" id="KW-0418">Kinase</keyword>
<keyword evidence="3 11" id="KW-0723">Serine/threonine-protein kinase</keyword>
<dbReference type="CDD" id="cd08215">
    <property type="entry name" value="STKc_Nek"/>
    <property type="match status" value="1"/>
</dbReference>
<evidence type="ECO:0000256" key="6">
    <source>
        <dbReference type="ARBA" id="ARBA00022777"/>
    </source>
</evidence>
<accession>A0A7I8VSZ1</accession>
<dbReference type="EC" id="2.7.11.1" evidence="2"/>
<protein>
    <recommendedName>
        <fullName evidence="2">non-specific serine/threonine protein kinase</fullName>
        <ecNumber evidence="2">2.7.11.1</ecNumber>
    </recommendedName>
</protein>
<evidence type="ECO:0000256" key="2">
    <source>
        <dbReference type="ARBA" id="ARBA00012513"/>
    </source>
</evidence>
<feature type="domain" description="Protein kinase" evidence="12">
    <location>
        <begin position="4"/>
        <end position="262"/>
    </location>
</feature>
<evidence type="ECO:0000256" key="7">
    <source>
        <dbReference type="ARBA" id="ARBA00022840"/>
    </source>
</evidence>
<keyword evidence="14" id="KW-1185">Reference proteome</keyword>
<comment type="similarity">
    <text evidence="1">Belongs to the protein kinase superfamily. NEK Ser/Thr protein kinase family. NIMA subfamily.</text>
</comment>
<evidence type="ECO:0000313" key="13">
    <source>
        <dbReference type="EMBL" id="CAD5119421.1"/>
    </source>
</evidence>
<organism evidence="13 14">
    <name type="scientific">Dimorphilus gyrociliatus</name>
    <dbReference type="NCBI Taxonomy" id="2664684"/>
    <lineage>
        <taxon>Eukaryota</taxon>
        <taxon>Metazoa</taxon>
        <taxon>Spiralia</taxon>
        <taxon>Lophotrochozoa</taxon>
        <taxon>Annelida</taxon>
        <taxon>Polychaeta</taxon>
        <taxon>Polychaeta incertae sedis</taxon>
        <taxon>Dinophilidae</taxon>
        <taxon>Dimorphilus</taxon>
    </lineage>
</organism>
<evidence type="ECO:0000259" key="12">
    <source>
        <dbReference type="PROSITE" id="PS50011"/>
    </source>
</evidence>
<dbReference type="InterPro" id="IPR011009">
    <property type="entry name" value="Kinase-like_dom_sf"/>
</dbReference>
<dbReference type="InterPro" id="IPR000719">
    <property type="entry name" value="Prot_kinase_dom"/>
</dbReference>
<dbReference type="EMBL" id="CAJFCJ010000010">
    <property type="protein sequence ID" value="CAD5119421.1"/>
    <property type="molecule type" value="Genomic_DNA"/>
</dbReference>
<dbReference type="PROSITE" id="PS00107">
    <property type="entry name" value="PROTEIN_KINASE_ATP"/>
    <property type="match status" value="1"/>
</dbReference>
<evidence type="ECO:0000256" key="9">
    <source>
        <dbReference type="ARBA" id="ARBA00048679"/>
    </source>
</evidence>
<dbReference type="PROSITE" id="PS00108">
    <property type="entry name" value="PROTEIN_KINASE_ST"/>
    <property type="match status" value="1"/>
</dbReference>
<dbReference type="Gene3D" id="3.30.200.20">
    <property type="entry name" value="Phosphorylase Kinase, domain 1"/>
    <property type="match status" value="1"/>
</dbReference>
<dbReference type="OrthoDB" id="248923at2759"/>
<comment type="catalytic activity">
    <reaction evidence="9">
        <text>L-seryl-[protein] + ATP = O-phospho-L-seryl-[protein] + ADP + H(+)</text>
        <dbReference type="Rhea" id="RHEA:17989"/>
        <dbReference type="Rhea" id="RHEA-COMP:9863"/>
        <dbReference type="Rhea" id="RHEA-COMP:11604"/>
        <dbReference type="ChEBI" id="CHEBI:15378"/>
        <dbReference type="ChEBI" id="CHEBI:29999"/>
        <dbReference type="ChEBI" id="CHEBI:30616"/>
        <dbReference type="ChEBI" id="CHEBI:83421"/>
        <dbReference type="ChEBI" id="CHEBI:456216"/>
        <dbReference type="EC" id="2.7.11.1"/>
    </reaction>
</comment>
<dbReference type="FunFam" id="3.30.200.20:FF:000097">
    <property type="entry name" value="Probable serine/threonine-protein kinase nek1"/>
    <property type="match status" value="1"/>
</dbReference>